<reference evidence="6 7" key="1">
    <citation type="submission" date="2014-02" db="EMBL/GenBank/DDBJ databases">
        <title>Draft genome sequence of Lysinibacillus odysseyi NBRC 100172.</title>
        <authorList>
            <person name="Zhang F."/>
            <person name="Wang G."/>
            <person name="Zhang L."/>
        </authorList>
    </citation>
    <scope>NUCLEOTIDE SEQUENCE [LARGE SCALE GENOMIC DNA]</scope>
    <source>
        <strain evidence="6 7">NBRC 100172</strain>
    </source>
</reference>
<dbReference type="InterPro" id="IPR004995">
    <property type="entry name" value="Spore_Ger"/>
</dbReference>
<dbReference type="RefSeq" id="WP_036156522.1">
    <property type="nucleotide sequence ID" value="NZ_AVCX01000003.1"/>
</dbReference>
<comment type="similarity">
    <text evidence="2 4">Belongs to the GerABKA family.</text>
</comment>
<feature type="transmembrane region" description="Helical" evidence="5">
    <location>
        <begin position="411"/>
        <end position="436"/>
    </location>
</feature>
<accession>A0A0A3IF48</accession>
<dbReference type="EMBL" id="JPVP01000058">
    <property type="protein sequence ID" value="KGR83386.1"/>
    <property type="molecule type" value="Genomic_DNA"/>
</dbReference>
<dbReference type="PIRSF" id="PIRSF005690">
    <property type="entry name" value="GerBA"/>
    <property type="match status" value="1"/>
</dbReference>
<protein>
    <submittedName>
        <fullName evidence="6">Spore gernimation protein</fullName>
    </submittedName>
</protein>
<evidence type="ECO:0000256" key="5">
    <source>
        <dbReference type="SAM" id="Phobius"/>
    </source>
</evidence>
<dbReference type="STRING" id="1220589.CD32_16270"/>
<feature type="transmembrane region" description="Helical" evidence="5">
    <location>
        <begin position="328"/>
        <end position="346"/>
    </location>
</feature>
<name>A0A0A3IF48_9BACI</name>
<evidence type="ECO:0000313" key="7">
    <source>
        <dbReference type="Proteomes" id="UP000030437"/>
    </source>
</evidence>
<evidence type="ECO:0000256" key="2">
    <source>
        <dbReference type="ARBA" id="ARBA00005278"/>
    </source>
</evidence>
<feature type="transmembrane region" description="Helical" evidence="5">
    <location>
        <begin position="289"/>
        <end position="308"/>
    </location>
</feature>
<keyword evidence="5" id="KW-1133">Transmembrane helix</keyword>
<dbReference type="Pfam" id="PF03323">
    <property type="entry name" value="GerA"/>
    <property type="match status" value="1"/>
</dbReference>
<dbReference type="OrthoDB" id="9772630at2"/>
<dbReference type="PANTHER" id="PTHR22550:SF5">
    <property type="entry name" value="LEUCINE ZIPPER PROTEIN 4"/>
    <property type="match status" value="1"/>
</dbReference>
<keyword evidence="3 4" id="KW-0472">Membrane</keyword>
<comment type="caution">
    <text evidence="6">The sequence shown here is derived from an EMBL/GenBank/DDBJ whole genome shotgun (WGS) entry which is preliminary data.</text>
</comment>
<evidence type="ECO:0000313" key="6">
    <source>
        <dbReference type="EMBL" id="KGR83386.1"/>
    </source>
</evidence>
<evidence type="ECO:0000256" key="3">
    <source>
        <dbReference type="ARBA" id="ARBA00023136"/>
    </source>
</evidence>
<organism evidence="6 7">
    <name type="scientific">Lysinibacillus odysseyi 34hs-1 = NBRC 100172</name>
    <dbReference type="NCBI Taxonomy" id="1220589"/>
    <lineage>
        <taxon>Bacteria</taxon>
        <taxon>Bacillati</taxon>
        <taxon>Bacillota</taxon>
        <taxon>Bacilli</taxon>
        <taxon>Bacillales</taxon>
        <taxon>Bacillaceae</taxon>
        <taxon>Lysinibacillus</taxon>
    </lineage>
</organism>
<feature type="transmembrane region" description="Helical" evidence="5">
    <location>
        <begin position="247"/>
        <end position="268"/>
    </location>
</feature>
<dbReference type="AlphaFoldDB" id="A0A0A3IF48"/>
<feature type="transmembrane region" description="Helical" evidence="5">
    <location>
        <begin position="380"/>
        <end position="399"/>
    </location>
</feature>
<comment type="subcellular location">
    <subcellularLocation>
        <location evidence="4">Cell membrane</location>
    </subcellularLocation>
    <subcellularLocation>
        <location evidence="1">Membrane</location>
        <topology evidence="1">Multi-pass membrane protein</topology>
    </subcellularLocation>
</comment>
<proteinExistence type="inferred from homology"/>
<keyword evidence="7" id="KW-1185">Reference proteome</keyword>
<gene>
    <name evidence="6" type="ORF">CD32_16270</name>
</gene>
<dbReference type="GO" id="GO:0005886">
    <property type="term" value="C:plasma membrane"/>
    <property type="evidence" value="ECO:0007669"/>
    <property type="project" value="UniProtKB-SubCell"/>
</dbReference>
<evidence type="ECO:0000256" key="1">
    <source>
        <dbReference type="ARBA" id="ARBA00004141"/>
    </source>
</evidence>
<dbReference type="Proteomes" id="UP000030437">
    <property type="component" value="Unassembled WGS sequence"/>
</dbReference>
<feature type="transmembrane region" description="Helical" evidence="5">
    <location>
        <begin position="353"/>
        <end position="374"/>
    </location>
</feature>
<evidence type="ECO:0000256" key="4">
    <source>
        <dbReference type="PIRNR" id="PIRNR005690"/>
    </source>
</evidence>
<dbReference type="PANTHER" id="PTHR22550">
    <property type="entry name" value="SPORE GERMINATION PROTEIN"/>
    <property type="match status" value="1"/>
</dbReference>
<dbReference type="InterPro" id="IPR050768">
    <property type="entry name" value="UPF0353/GerABKA_families"/>
</dbReference>
<dbReference type="eggNOG" id="COG0697">
    <property type="taxonomic scope" value="Bacteria"/>
</dbReference>
<keyword evidence="5" id="KW-0812">Transmembrane</keyword>
<dbReference type="GO" id="GO:0009847">
    <property type="term" value="P:spore germination"/>
    <property type="evidence" value="ECO:0007669"/>
    <property type="project" value="UniProtKB-UniRule"/>
</dbReference>
<sequence>MRTEAITLNKLEQTFQQNGDVKFQQFTFQQETVCIITCEGMVDEALLYELILPEVKKALEDRTAEHRSAEDIEKAQRELEASLALPQLKEIKKVEDCERLLFTGQCLLYFINYRMLLVADIAKKPNRKPEDTNLEAAVKGPRDNFIEDISINIALIRKRLPTNSLIVEKMELGKRSKTDVALLYFEDIVDKEILKEVKMKLGKAKGDIILSGEVLLEDVSKDFFLFPRTEYTGRPDFVTQALVRGRFALLVDGTAYATLFPTNFFLLLKSAEDNEYPVVYSSFQRILRIIGLLLALLLPSFWLALTTFHQDQIPVQLLATVVQANTGLPLPSALEMLIMIFFFELFREAGMRLPTVIGGTISVVGGLIIGDAAIRAGITSPAMVVVIAISTIAGFTLVNQSLVGSVTLLRILFVILTSFVGLFGFFACIYFTIAYLSHLKVFGVPYLNVAADMSFSSILKTMLRLKGDGYEKRPKMLKPKDDTRREKK</sequence>